<dbReference type="GO" id="GO:0003725">
    <property type="term" value="F:double-stranded RNA binding"/>
    <property type="evidence" value="ECO:0007669"/>
    <property type="project" value="TreeGrafter"/>
</dbReference>
<dbReference type="STRING" id="1249552.PS2015_1595"/>
<reference evidence="18 19" key="1">
    <citation type="submission" date="2015-11" db="EMBL/GenBank/DDBJ databases">
        <authorList>
            <person name="Zhang Y."/>
            <person name="Guo Z."/>
        </authorList>
    </citation>
    <scope>NUCLEOTIDE SEQUENCE [LARGE SCALE GENOMIC DNA]</scope>
    <source>
        <strain evidence="18 19">KCTC 32221</strain>
    </source>
</reference>
<evidence type="ECO:0000256" key="2">
    <source>
        <dbReference type="ARBA" id="ARBA00004496"/>
    </source>
</evidence>
<dbReference type="Gene3D" id="1.10.1520.10">
    <property type="entry name" value="Ribonuclease III domain"/>
    <property type="match status" value="1"/>
</dbReference>
<keyword evidence="15" id="KW-0699">rRNA-binding</keyword>
<dbReference type="Gene3D" id="3.30.160.20">
    <property type="match status" value="1"/>
</dbReference>
<dbReference type="Pfam" id="PF00035">
    <property type="entry name" value="dsrm"/>
    <property type="match status" value="1"/>
</dbReference>
<gene>
    <name evidence="15" type="primary">rnc</name>
    <name evidence="18" type="ORF">PS2015_1595</name>
</gene>
<dbReference type="Proteomes" id="UP000065641">
    <property type="component" value="Chromosome"/>
</dbReference>
<keyword evidence="19" id="KW-1185">Reference proteome</keyword>
<dbReference type="HAMAP" id="MF_00104">
    <property type="entry name" value="RNase_III"/>
    <property type="match status" value="1"/>
</dbReference>
<keyword evidence="10 15" id="KW-0479">Metal-binding</keyword>
<keyword evidence="13 15" id="KW-0460">Magnesium</keyword>
<comment type="cofactor">
    <cofactor evidence="15">
        <name>Mg(2+)</name>
        <dbReference type="ChEBI" id="CHEBI:18420"/>
    </cofactor>
</comment>
<accession>A0A0S2KD60</accession>
<evidence type="ECO:0000256" key="1">
    <source>
        <dbReference type="ARBA" id="ARBA00000109"/>
    </source>
</evidence>
<dbReference type="CDD" id="cd10845">
    <property type="entry name" value="DSRM_RNAse_III_family"/>
    <property type="match status" value="1"/>
</dbReference>
<dbReference type="InterPro" id="IPR000999">
    <property type="entry name" value="RNase_III_dom"/>
</dbReference>
<evidence type="ECO:0000259" key="16">
    <source>
        <dbReference type="PROSITE" id="PS50137"/>
    </source>
</evidence>
<dbReference type="CDD" id="cd00593">
    <property type="entry name" value="RIBOc"/>
    <property type="match status" value="1"/>
</dbReference>
<evidence type="ECO:0000256" key="13">
    <source>
        <dbReference type="ARBA" id="ARBA00022842"/>
    </source>
</evidence>
<evidence type="ECO:0000256" key="8">
    <source>
        <dbReference type="ARBA" id="ARBA00022694"/>
    </source>
</evidence>
<evidence type="ECO:0000259" key="17">
    <source>
        <dbReference type="PROSITE" id="PS50142"/>
    </source>
</evidence>
<keyword evidence="11 15" id="KW-0255">Endonuclease</keyword>
<organism evidence="18 19">
    <name type="scientific">Pseudohongiella spirulinae</name>
    <dbReference type="NCBI Taxonomy" id="1249552"/>
    <lineage>
        <taxon>Bacteria</taxon>
        <taxon>Pseudomonadati</taxon>
        <taxon>Pseudomonadota</taxon>
        <taxon>Gammaproteobacteria</taxon>
        <taxon>Pseudomonadales</taxon>
        <taxon>Pseudohongiellaceae</taxon>
        <taxon>Pseudohongiella</taxon>
    </lineage>
</organism>
<dbReference type="NCBIfam" id="TIGR02191">
    <property type="entry name" value="RNaseIII"/>
    <property type="match status" value="1"/>
</dbReference>
<keyword evidence="8 15" id="KW-0819">tRNA processing</keyword>
<dbReference type="PROSITE" id="PS00517">
    <property type="entry name" value="RNASE_3_1"/>
    <property type="match status" value="1"/>
</dbReference>
<keyword evidence="12 15" id="KW-0378">Hydrolase</keyword>
<evidence type="ECO:0000256" key="7">
    <source>
        <dbReference type="ARBA" id="ARBA00022664"/>
    </source>
</evidence>
<dbReference type="PANTHER" id="PTHR11207:SF0">
    <property type="entry name" value="RIBONUCLEASE 3"/>
    <property type="match status" value="1"/>
</dbReference>
<comment type="function">
    <text evidence="15">Digests double-stranded RNA. Involved in the processing of primary rRNA transcript to yield the immediate precursors to the large and small rRNAs (23S and 16S). Processes some mRNAs, and tRNAs when they are encoded in the rRNA operon. Processes pre-crRNA and tracrRNA of type II CRISPR loci if present in the organism.</text>
</comment>
<dbReference type="SUPFAM" id="SSF69065">
    <property type="entry name" value="RNase III domain-like"/>
    <property type="match status" value="1"/>
</dbReference>
<dbReference type="InterPro" id="IPR011907">
    <property type="entry name" value="RNase_III"/>
</dbReference>
<dbReference type="GO" id="GO:0006397">
    <property type="term" value="P:mRNA processing"/>
    <property type="evidence" value="ECO:0007669"/>
    <property type="project" value="UniProtKB-UniRule"/>
</dbReference>
<dbReference type="SUPFAM" id="SSF54768">
    <property type="entry name" value="dsRNA-binding domain-like"/>
    <property type="match status" value="1"/>
</dbReference>
<keyword evidence="14 15" id="KW-0694">RNA-binding</keyword>
<evidence type="ECO:0000256" key="15">
    <source>
        <dbReference type="HAMAP-Rule" id="MF_00104"/>
    </source>
</evidence>
<dbReference type="InterPro" id="IPR036389">
    <property type="entry name" value="RNase_III_sf"/>
</dbReference>
<evidence type="ECO:0000313" key="18">
    <source>
        <dbReference type="EMBL" id="ALO46248.1"/>
    </source>
</evidence>
<dbReference type="Pfam" id="PF14622">
    <property type="entry name" value="Ribonucleas_3_3"/>
    <property type="match status" value="1"/>
</dbReference>
<dbReference type="FunFam" id="1.10.1520.10:FF:000001">
    <property type="entry name" value="Ribonuclease 3"/>
    <property type="match status" value="1"/>
</dbReference>
<keyword evidence="5 15" id="KW-0963">Cytoplasm</keyword>
<name>A0A0S2KD60_9GAMM</name>
<dbReference type="FunFam" id="3.30.160.20:FF:000003">
    <property type="entry name" value="Ribonuclease 3"/>
    <property type="match status" value="1"/>
</dbReference>
<comment type="subunit">
    <text evidence="4 15">Homodimer.</text>
</comment>
<feature type="binding site" evidence="15">
    <location>
        <position position="118"/>
    </location>
    <ligand>
        <name>Mg(2+)</name>
        <dbReference type="ChEBI" id="CHEBI:18420"/>
    </ligand>
</feature>
<evidence type="ECO:0000256" key="10">
    <source>
        <dbReference type="ARBA" id="ARBA00022723"/>
    </source>
</evidence>
<feature type="active site" evidence="15">
    <location>
        <position position="46"/>
    </location>
</feature>
<feature type="binding site" evidence="15">
    <location>
        <position position="115"/>
    </location>
    <ligand>
        <name>Mg(2+)</name>
        <dbReference type="ChEBI" id="CHEBI:18420"/>
    </ligand>
</feature>
<dbReference type="GO" id="GO:0042802">
    <property type="term" value="F:identical protein binding"/>
    <property type="evidence" value="ECO:0007669"/>
    <property type="project" value="UniProtKB-ARBA"/>
</dbReference>
<dbReference type="InterPro" id="IPR014720">
    <property type="entry name" value="dsRBD_dom"/>
</dbReference>
<dbReference type="PANTHER" id="PTHR11207">
    <property type="entry name" value="RIBONUCLEASE III"/>
    <property type="match status" value="1"/>
</dbReference>
<evidence type="ECO:0000256" key="5">
    <source>
        <dbReference type="ARBA" id="ARBA00022490"/>
    </source>
</evidence>
<evidence type="ECO:0000256" key="3">
    <source>
        <dbReference type="ARBA" id="ARBA00010183"/>
    </source>
</evidence>
<dbReference type="RefSeq" id="WP_058021704.1">
    <property type="nucleotide sequence ID" value="NZ_CP013189.1"/>
</dbReference>
<dbReference type="AlphaFoldDB" id="A0A0S2KD60"/>
<feature type="domain" description="RNase III" evidence="17">
    <location>
        <begin position="7"/>
        <end position="129"/>
    </location>
</feature>
<evidence type="ECO:0000256" key="14">
    <source>
        <dbReference type="ARBA" id="ARBA00022884"/>
    </source>
</evidence>
<feature type="binding site" evidence="15">
    <location>
        <position position="42"/>
    </location>
    <ligand>
        <name>Mg(2+)</name>
        <dbReference type="ChEBI" id="CHEBI:18420"/>
    </ligand>
</feature>
<dbReference type="EC" id="3.1.26.3" evidence="15"/>
<evidence type="ECO:0000256" key="9">
    <source>
        <dbReference type="ARBA" id="ARBA00022722"/>
    </source>
</evidence>
<dbReference type="PROSITE" id="PS50142">
    <property type="entry name" value="RNASE_3_2"/>
    <property type="match status" value="1"/>
</dbReference>
<comment type="subcellular location">
    <subcellularLocation>
        <location evidence="2 15">Cytoplasm</location>
    </subcellularLocation>
</comment>
<evidence type="ECO:0000256" key="12">
    <source>
        <dbReference type="ARBA" id="ARBA00022801"/>
    </source>
</evidence>
<dbReference type="GO" id="GO:0010468">
    <property type="term" value="P:regulation of gene expression"/>
    <property type="evidence" value="ECO:0007669"/>
    <property type="project" value="TreeGrafter"/>
</dbReference>
<dbReference type="EMBL" id="CP013189">
    <property type="protein sequence ID" value="ALO46248.1"/>
    <property type="molecule type" value="Genomic_DNA"/>
</dbReference>
<sequence length="230" mass="24957">MTGSSSLGQLEKRLAYHFEDSALLRLALTHRSAGAEHNQRLEFLGDAGLGMIMADLLYQQWPDSPEGSLSQLRASLVNQQTLAAVARELNLGDYLTLGLGERKSGGRQRDSILADAMEAVIGAVFLDGGFDRCRQCVAHLFASRLEQTVPADSKDAKTRLQELMQARGLPLPDYTVKNIDGAEHQQQFQVTCQLALLSHAVSGSGRSRKLAEQQAASKALQQLAGEGKAR</sequence>
<dbReference type="GO" id="GO:0005737">
    <property type="term" value="C:cytoplasm"/>
    <property type="evidence" value="ECO:0007669"/>
    <property type="project" value="UniProtKB-SubCell"/>
</dbReference>
<evidence type="ECO:0000256" key="11">
    <source>
        <dbReference type="ARBA" id="ARBA00022759"/>
    </source>
</evidence>
<dbReference type="GO" id="GO:0046872">
    <property type="term" value="F:metal ion binding"/>
    <property type="evidence" value="ECO:0007669"/>
    <property type="project" value="UniProtKB-KW"/>
</dbReference>
<dbReference type="SMART" id="SM00358">
    <property type="entry name" value="DSRM"/>
    <property type="match status" value="1"/>
</dbReference>
<feature type="active site" evidence="15">
    <location>
        <position position="118"/>
    </location>
</feature>
<dbReference type="GO" id="GO:0004525">
    <property type="term" value="F:ribonuclease III activity"/>
    <property type="evidence" value="ECO:0007669"/>
    <property type="project" value="UniProtKB-UniRule"/>
</dbReference>
<keyword evidence="9 15" id="KW-0540">Nuclease</keyword>
<comment type="catalytic activity">
    <reaction evidence="1 15">
        <text>Endonucleolytic cleavage to 5'-phosphomonoester.</text>
        <dbReference type="EC" id="3.1.26.3"/>
    </reaction>
</comment>
<protein>
    <recommendedName>
        <fullName evidence="15">Ribonuclease 3</fullName>
        <ecNumber evidence="15">3.1.26.3</ecNumber>
    </recommendedName>
    <alternativeName>
        <fullName evidence="15">Ribonuclease III</fullName>
        <shortName evidence="15">RNase III</shortName>
    </alternativeName>
</protein>
<dbReference type="PATRIC" id="fig|1249552.3.peg.1601"/>
<proteinExistence type="inferred from homology"/>
<comment type="similarity">
    <text evidence="3">Belongs to the ribonuclease III family.</text>
</comment>
<keyword evidence="7 15" id="KW-0507">mRNA processing</keyword>
<dbReference type="SMART" id="SM00535">
    <property type="entry name" value="RIBOc"/>
    <property type="match status" value="1"/>
</dbReference>
<keyword evidence="6 15" id="KW-0698">rRNA processing</keyword>
<dbReference type="GO" id="GO:0019843">
    <property type="term" value="F:rRNA binding"/>
    <property type="evidence" value="ECO:0007669"/>
    <property type="project" value="UniProtKB-KW"/>
</dbReference>
<dbReference type="PROSITE" id="PS50137">
    <property type="entry name" value="DS_RBD"/>
    <property type="match status" value="1"/>
</dbReference>
<dbReference type="GO" id="GO:0006364">
    <property type="term" value="P:rRNA processing"/>
    <property type="evidence" value="ECO:0007669"/>
    <property type="project" value="UniProtKB-UniRule"/>
</dbReference>
<evidence type="ECO:0000256" key="4">
    <source>
        <dbReference type="ARBA" id="ARBA00011738"/>
    </source>
</evidence>
<dbReference type="GO" id="GO:0008033">
    <property type="term" value="P:tRNA processing"/>
    <property type="evidence" value="ECO:0007669"/>
    <property type="project" value="UniProtKB-KW"/>
</dbReference>
<dbReference type="KEGG" id="pspi:PS2015_1595"/>
<feature type="domain" description="DRBM" evidence="16">
    <location>
        <begin position="155"/>
        <end position="225"/>
    </location>
</feature>
<evidence type="ECO:0000256" key="6">
    <source>
        <dbReference type="ARBA" id="ARBA00022552"/>
    </source>
</evidence>
<evidence type="ECO:0000313" key="19">
    <source>
        <dbReference type="Proteomes" id="UP000065641"/>
    </source>
</evidence>
<dbReference type="OrthoDB" id="9805026at2"/>